<evidence type="ECO:0000313" key="3">
    <source>
        <dbReference type="Proteomes" id="UP001480595"/>
    </source>
</evidence>
<feature type="region of interest" description="Disordered" evidence="1">
    <location>
        <begin position="217"/>
        <end position="335"/>
    </location>
</feature>
<feature type="region of interest" description="Disordered" evidence="1">
    <location>
        <begin position="1"/>
        <end position="180"/>
    </location>
</feature>
<comment type="caution">
    <text evidence="2">The sequence shown here is derived from an EMBL/GenBank/DDBJ whole genome shotgun (WGS) entry which is preliminary data.</text>
</comment>
<dbReference type="EMBL" id="JAQQWL010000008">
    <property type="protein sequence ID" value="KAK8061607.1"/>
    <property type="molecule type" value="Genomic_DNA"/>
</dbReference>
<feature type="compositionally biased region" description="Low complexity" evidence="1">
    <location>
        <begin position="117"/>
        <end position="128"/>
    </location>
</feature>
<sequence length="349" mass="36735">MTQHSSISKAGRMPIDRTSGTNNNGTPRMPTLSASAARGSSSRVPLTPKIASKAPQGATAPVNARTPLSRTQARPPIAGSVANGSTRTTTQPDDDTPSYLSSNITPRSGKRQSRVDSTSTTPNGTPNPERSADTWDHDVRSGLGVSLSPLHGEFPKRAQVTFKSIPTEAKGQPRQGAQNDLDAKFFYASDAKGTQHHQQAPVSRPVLAKAPTFFHANGSTVDNKAHHQPPASPAMTHTSSQDSPSGKFMYANGLPEIPTSHPGGSSRPGSVISTTSRTTATSRPRPGSQEISPAQRPMSPIKSGQQPSLAQTRNNNLPSLANSRPQAASPPQLGPLSINAATVKYHYIS</sequence>
<dbReference type="PANTHER" id="PTHR38701:SF1">
    <property type="entry name" value="UP-REGULATED DURING SEPTATION PROTEIN 1 DOMAIN-CONTAINING PROTEIN"/>
    <property type="match status" value="1"/>
</dbReference>
<evidence type="ECO:0000256" key="1">
    <source>
        <dbReference type="SAM" id="MobiDB-lite"/>
    </source>
</evidence>
<feature type="compositionally biased region" description="Low complexity" evidence="1">
    <location>
        <begin position="33"/>
        <end position="43"/>
    </location>
</feature>
<dbReference type="PANTHER" id="PTHR38701">
    <property type="entry name" value="CHROMOSOME 8, WHOLE GENOME SHOTGUN SEQUENCE"/>
    <property type="match status" value="1"/>
</dbReference>
<dbReference type="RefSeq" id="XP_066714869.1">
    <property type="nucleotide sequence ID" value="XM_066859382.1"/>
</dbReference>
<keyword evidence="3" id="KW-1185">Reference proteome</keyword>
<reference evidence="2 3" key="1">
    <citation type="submission" date="2023-01" db="EMBL/GenBank/DDBJ databases">
        <title>Analysis of 21 Apiospora genomes using comparative genomics revels a genus with tremendous synthesis potential of carbohydrate active enzymes and secondary metabolites.</title>
        <authorList>
            <person name="Sorensen T."/>
        </authorList>
    </citation>
    <scope>NUCLEOTIDE SEQUENCE [LARGE SCALE GENOMIC DNA]</scope>
    <source>
        <strain evidence="2 3">CBS 135458</strain>
    </source>
</reference>
<dbReference type="Proteomes" id="UP001480595">
    <property type="component" value="Unassembled WGS sequence"/>
</dbReference>
<gene>
    <name evidence="2" type="ORF">PG994_007973</name>
</gene>
<name>A0ABR1URP9_9PEZI</name>
<feature type="compositionally biased region" description="Polar residues" evidence="1">
    <location>
        <begin position="235"/>
        <end position="244"/>
    </location>
</feature>
<dbReference type="GeneID" id="92092445"/>
<organism evidence="2 3">
    <name type="scientific">Apiospora phragmitis</name>
    <dbReference type="NCBI Taxonomy" id="2905665"/>
    <lineage>
        <taxon>Eukaryota</taxon>
        <taxon>Fungi</taxon>
        <taxon>Dikarya</taxon>
        <taxon>Ascomycota</taxon>
        <taxon>Pezizomycotina</taxon>
        <taxon>Sordariomycetes</taxon>
        <taxon>Xylariomycetidae</taxon>
        <taxon>Amphisphaeriales</taxon>
        <taxon>Apiosporaceae</taxon>
        <taxon>Apiospora</taxon>
    </lineage>
</organism>
<feature type="compositionally biased region" description="Polar residues" evidence="1">
    <location>
        <begin position="302"/>
        <end position="326"/>
    </location>
</feature>
<feature type="compositionally biased region" description="Low complexity" evidence="1">
    <location>
        <begin position="273"/>
        <end position="286"/>
    </location>
</feature>
<protein>
    <submittedName>
        <fullName evidence="2">Uncharacterized protein</fullName>
    </submittedName>
</protein>
<feature type="compositionally biased region" description="Basic and acidic residues" evidence="1">
    <location>
        <begin position="130"/>
        <end position="140"/>
    </location>
</feature>
<accession>A0ABR1URP9</accession>
<evidence type="ECO:0000313" key="2">
    <source>
        <dbReference type="EMBL" id="KAK8061607.1"/>
    </source>
</evidence>
<proteinExistence type="predicted"/>